<dbReference type="AlphaFoldDB" id="A0A117EG53"/>
<name>A0A117EG53_STRSC</name>
<feature type="compositionally biased region" description="Low complexity" evidence="1">
    <location>
        <begin position="382"/>
        <end position="399"/>
    </location>
</feature>
<dbReference type="OrthoDB" id="4304146at2"/>
<accession>A0A117EG53</accession>
<comment type="caution">
    <text evidence="2">The sequence shown here is derived from an EMBL/GenBank/DDBJ whole genome shotgun (WGS) entry which is preliminary data.</text>
</comment>
<reference evidence="2 3" key="2">
    <citation type="journal article" date="2016" name="Genome Announc.">
        <title>Draft Genome Sequences of Streptomyces scabiei S58, Streptomyces turgidiscabies T45, and Streptomyces acidiscabies a10, the Pathogens of Potato Common Scab, Isolated in Japan.</title>
        <authorList>
            <person name="Tomihama T."/>
            <person name="Nishi Y."/>
            <person name="Sakai M."/>
            <person name="Ikenaga M."/>
            <person name="Okubo T."/>
            <person name="Ikeda S."/>
        </authorList>
    </citation>
    <scope>NUCLEOTIDE SEQUENCE [LARGE SCALE GENOMIC DNA]</scope>
    <source>
        <strain evidence="2 3">S58</strain>
    </source>
</reference>
<gene>
    <name evidence="2" type="ORF">SsS58_07070</name>
</gene>
<reference evidence="3" key="1">
    <citation type="submission" date="2015-11" db="EMBL/GenBank/DDBJ databases">
        <authorList>
            <consortium name="Cross-ministerial Strategic Innovation Promotion Program (SIP) consortium"/>
            <person name="Tomihama T."/>
            <person name="Ikenaga M."/>
            <person name="Sakai M."/>
            <person name="Okubo T."/>
            <person name="Ikeda S."/>
        </authorList>
    </citation>
    <scope>NUCLEOTIDE SEQUENCE [LARGE SCALE GENOMIC DNA]</scope>
    <source>
        <strain evidence="3">S58</strain>
    </source>
</reference>
<sequence>MTPASNPTPEGSVPVTPELTDSARNFRLRMAVIDRESEAALDMTCDRYGRTVHADAAAAARVRRNRAAVEAYTTQLAPHADALLDAARRALDELPPARHLAGWRAVLDALAASAAEIRRALDQPDIPGSPAELARHSALWPHLTAWAEHSSIASNLADQHKHHRHKAPLTDEEQQMWTEMAQAAQQRGELERTESWYAADGQPIPLAHLVENDDSTLVALRGDPDAPGWQVIGHYAHECEAGKALPAPVPPGVLRADVSRFNRPAPAPEVSLQELIRDVVEGQAAGDASEALLGAVQRGYISGPMVRLRELLETSGQFAGALESVQGRQIAARLAALGRQIEFLTREVEEAAEDLGATVAVLPPHRTPVLRIRPRPAVDTTPPHSAAPHQHASPPARHR</sequence>
<evidence type="ECO:0000313" key="3">
    <source>
        <dbReference type="Proteomes" id="UP000067448"/>
    </source>
</evidence>
<dbReference type="Proteomes" id="UP000067448">
    <property type="component" value="Unassembled WGS sequence"/>
</dbReference>
<protein>
    <submittedName>
        <fullName evidence="2">Uncharacterized protein</fullName>
    </submittedName>
</protein>
<dbReference type="EMBL" id="BCMM01000043">
    <property type="protein sequence ID" value="GAQ66635.1"/>
    <property type="molecule type" value="Genomic_DNA"/>
</dbReference>
<evidence type="ECO:0000256" key="1">
    <source>
        <dbReference type="SAM" id="MobiDB-lite"/>
    </source>
</evidence>
<proteinExistence type="predicted"/>
<feature type="region of interest" description="Disordered" evidence="1">
    <location>
        <begin position="371"/>
        <end position="399"/>
    </location>
</feature>
<organism evidence="2 3">
    <name type="scientific">Streptomyces scabiei</name>
    <dbReference type="NCBI Taxonomy" id="1930"/>
    <lineage>
        <taxon>Bacteria</taxon>
        <taxon>Bacillati</taxon>
        <taxon>Actinomycetota</taxon>
        <taxon>Actinomycetes</taxon>
        <taxon>Kitasatosporales</taxon>
        <taxon>Streptomycetaceae</taxon>
        <taxon>Streptomyces</taxon>
    </lineage>
</organism>
<evidence type="ECO:0000313" key="2">
    <source>
        <dbReference type="EMBL" id="GAQ66635.1"/>
    </source>
</evidence>
<reference evidence="3" key="3">
    <citation type="submission" date="2016-02" db="EMBL/GenBank/DDBJ databases">
        <title>Draft genome of pathogenic Streptomyces sp. in Japan.</title>
        <authorList>
            <person name="Tomihama T."/>
            <person name="Ikenaga M."/>
            <person name="Sakai M."/>
            <person name="Okubo T."/>
            <person name="Ikeda S."/>
        </authorList>
    </citation>
    <scope>NUCLEOTIDE SEQUENCE [LARGE SCALE GENOMIC DNA]</scope>
    <source>
        <strain evidence="3">S58</strain>
    </source>
</reference>